<dbReference type="InterPro" id="IPR023393">
    <property type="entry name" value="START-like_dom_sf"/>
</dbReference>
<dbReference type="RefSeq" id="WP_019466497.1">
    <property type="nucleotide sequence ID" value="NZ_ALOY01000175.1"/>
</dbReference>
<dbReference type="Pfam" id="PF10604">
    <property type="entry name" value="Polyketide_cyc2"/>
    <property type="match status" value="1"/>
</dbReference>
<dbReference type="Proteomes" id="UP000027987">
    <property type="component" value="Chromosome"/>
</dbReference>
<keyword evidence="3" id="KW-1185">Reference proteome</keyword>
<dbReference type="AlphaFoldDB" id="A0A075JWQ6"/>
<reference evidence="2 3" key="1">
    <citation type="submission" date="2014-07" db="EMBL/GenBank/DDBJ databases">
        <title>Complete Genome Sequence of Dyella japonica Strain A8 Isolated from Malaysian Tropical Soil.</title>
        <authorList>
            <person name="Hui R.K.H."/>
            <person name="Chen J.-W."/>
            <person name="Chan K.-G."/>
            <person name="Leung F.C.C."/>
        </authorList>
    </citation>
    <scope>NUCLEOTIDE SEQUENCE [LARGE SCALE GENOMIC DNA]</scope>
    <source>
        <strain evidence="2 3">A8</strain>
    </source>
</reference>
<organism evidence="2 3">
    <name type="scientific">Dyella japonica A8</name>
    <dbReference type="NCBI Taxonomy" id="1217721"/>
    <lineage>
        <taxon>Bacteria</taxon>
        <taxon>Pseudomonadati</taxon>
        <taxon>Pseudomonadota</taxon>
        <taxon>Gammaproteobacteria</taxon>
        <taxon>Lysobacterales</taxon>
        <taxon>Rhodanobacteraceae</taxon>
        <taxon>Dyella</taxon>
    </lineage>
</organism>
<dbReference type="OrthoDB" id="5735475at2"/>
<dbReference type="HOGENOM" id="CLU_099379_0_0_6"/>
<evidence type="ECO:0000313" key="2">
    <source>
        <dbReference type="EMBL" id="AIF46319.1"/>
    </source>
</evidence>
<evidence type="ECO:0008006" key="4">
    <source>
        <dbReference type="Google" id="ProtNLM"/>
    </source>
</evidence>
<keyword evidence="1" id="KW-0732">Signal</keyword>
<feature type="chain" id="PRO_5001706520" description="ATPase" evidence="1">
    <location>
        <begin position="22"/>
        <end position="181"/>
    </location>
</feature>
<evidence type="ECO:0000256" key="1">
    <source>
        <dbReference type="SAM" id="SignalP"/>
    </source>
</evidence>
<gene>
    <name evidence="2" type="ORF">HY57_03140</name>
</gene>
<dbReference type="EMBL" id="CP008884">
    <property type="protein sequence ID" value="AIF46319.1"/>
    <property type="molecule type" value="Genomic_DNA"/>
</dbReference>
<dbReference type="PATRIC" id="fig|1217721.7.peg.660"/>
<dbReference type="STRING" id="1217721.HY57_03140"/>
<dbReference type="KEGG" id="dja:HY57_03140"/>
<dbReference type="Gene3D" id="3.30.530.20">
    <property type="match status" value="1"/>
</dbReference>
<accession>A0A075JWQ6</accession>
<feature type="signal peptide" evidence="1">
    <location>
        <begin position="1"/>
        <end position="21"/>
    </location>
</feature>
<dbReference type="SUPFAM" id="SSF55961">
    <property type="entry name" value="Bet v1-like"/>
    <property type="match status" value="1"/>
</dbReference>
<dbReference type="CDD" id="cd07814">
    <property type="entry name" value="SRPBCC_CalC_Aha1-like"/>
    <property type="match status" value="1"/>
</dbReference>
<name>A0A075JWQ6_9GAMM</name>
<protein>
    <recommendedName>
        <fullName evidence="4">ATPase</fullName>
    </recommendedName>
</protein>
<sequence length="181" mass="19402">MRSQAVAAAILLLLVAPGGRAEVKEAAPDHLLIQDSRTIHAPPDKLYAALADIGHWWNSEHTYSGDASHLSLKAEAGGCFCERWDNQSVEHGRVIWAAPGHALRLSTALGPLQSMAVTGVMTFTLKPAPEGTALQFEYRVNGSGASGLDKIAPAVDGVLMEQLQRLQRYAETGRNAPTKKP</sequence>
<evidence type="ECO:0000313" key="3">
    <source>
        <dbReference type="Proteomes" id="UP000027987"/>
    </source>
</evidence>
<dbReference type="InterPro" id="IPR019587">
    <property type="entry name" value="Polyketide_cyclase/dehydratase"/>
</dbReference>
<proteinExistence type="predicted"/>